<sequence length="89" mass="9738">MSDLETWLIIILVIGVIASNLAVLKYSAKYKMTQFGKDTKLSAKTKKPSSPKDKENSEPSDQSTVNPTTKTDDLEDDKTNKDGKSGTSN</sequence>
<dbReference type="InterPro" id="IPR021550">
    <property type="entry name" value="DUF2897"/>
</dbReference>
<evidence type="ECO:0000313" key="3">
    <source>
        <dbReference type="EMBL" id="AQS35840.1"/>
    </source>
</evidence>
<protein>
    <recommendedName>
        <fullName evidence="5">DUF2897 family protein</fullName>
    </recommendedName>
</protein>
<dbReference type="RefSeq" id="WP_077751190.1">
    <property type="nucleotide sequence ID" value="NZ_CP014782.1"/>
</dbReference>
<feature type="region of interest" description="Disordered" evidence="1">
    <location>
        <begin position="37"/>
        <end position="89"/>
    </location>
</feature>
<keyword evidence="2" id="KW-0472">Membrane</keyword>
<dbReference type="STRING" id="225848.Sps_00646"/>
<accession>A0A1S6HK01</accession>
<organism evidence="3 4">
    <name type="scientific">Shewanella psychrophila</name>
    <dbReference type="NCBI Taxonomy" id="225848"/>
    <lineage>
        <taxon>Bacteria</taxon>
        <taxon>Pseudomonadati</taxon>
        <taxon>Pseudomonadota</taxon>
        <taxon>Gammaproteobacteria</taxon>
        <taxon>Alteromonadales</taxon>
        <taxon>Shewanellaceae</taxon>
        <taxon>Shewanella</taxon>
    </lineage>
</organism>
<dbReference type="Pfam" id="PF11446">
    <property type="entry name" value="DUF2897"/>
    <property type="match status" value="1"/>
</dbReference>
<gene>
    <name evidence="3" type="ORF">Sps_00646</name>
</gene>
<keyword evidence="4" id="KW-1185">Reference proteome</keyword>
<proteinExistence type="predicted"/>
<dbReference type="KEGG" id="spsw:Sps_00646"/>
<evidence type="ECO:0000313" key="4">
    <source>
        <dbReference type="Proteomes" id="UP000189545"/>
    </source>
</evidence>
<dbReference type="AlphaFoldDB" id="A0A1S6HK01"/>
<keyword evidence="2" id="KW-1133">Transmembrane helix</keyword>
<evidence type="ECO:0000256" key="2">
    <source>
        <dbReference type="SAM" id="Phobius"/>
    </source>
</evidence>
<feature type="compositionally biased region" description="Basic and acidic residues" evidence="1">
    <location>
        <begin position="77"/>
        <end position="89"/>
    </location>
</feature>
<dbReference type="EMBL" id="CP014782">
    <property type="protein sequence ID" value="AQS35840.1"/>
    <property type="molecule type" value="Genomic_DNA"/>
</dbReference>
<reference evidence="3 4" key="1">
    <citation type="submission" date="2016-03" db="EMBL/GenBank/DDBJ databases">
        <title>Complete genome sequence of Shewanella psychrophila WP2, a deep sea bacterium isolated from west Pacific sediment.</title>
        <authorList>
            <person name="Xu G."/>
            <person name="Jian H."/>
        </authorList>
    </citation>
    <scope>NUCLEOTIDE SEQUENCE [LARGE SCALE GENOMIC DNA]</scope>
    <source>
        <strain evidence="3 4">WP2</strain>
    </source>
</reference>
<dbReference type="OrthoDB" id="6272867at2"/>
<feature type="transmembrane region" description="Helical" evidence="2">
    <location>
        <begin position="6"/>
        <end position="24"/>
    </location>
</feature>
<dbReference type="Proteomes" id="UP000189545">
    <property type="component" value="Chromosome"/>
</dbReference>
<evidence type="ECO:0000256" key="1">
    <source>
        <dbReference type="SAM" id="MobiDB-lite"/>
    </source>
</evidence>
<name>A0A1S6HK01_9GAMM</name>
<keyword evidence="2" id="KW-0812">Transmembrane</keyword>
<evidence type="ECO:0008006" key="5">
    <source>
        <dbReference type="Google" id="ProtNLM"/>
    </source>
</evidence>